<feature type="transmembrane region" description="Helical" evidence="1">
    <location>
        <begin position="55"/>
        <end position="72"/>
    </location>
</feature>
<evidence type="ECO:0000313" key="3">
    <source>
        <dbReference type="Proteomes" id="UP000221980"/>
    </source>
</evidence>
<dbReference type="Proteomes" id="UP000221980">
    <property type="component" value="Unassembled WGS sequence"/>
</dbReference>
<feature type="transmembrane region" description="Helical" evidence="1">
    <location>
        <begin position="217"/>
        <end position="238"/>
    </location>
</feature>
<organism evidence="2 3">
    <name type="scientific">Xenorhabdus miraniensis</name>
    <dbReference type="NCBI Taxonomy" id="351674"/>
    <lineage>
        <taxon>Bacteria</taxon>
        <taxon>Pseudomonadati</taxon>
        <taxon>Pseudomonadota</taxon>
        <taxon>Gammaproteobacteria</taxon>
        <taxon>Enterobacterales</taxon>
        <taxon>Morganellaceae</taxon>
        <taxon>Xenorhabdus</taxon>
    </lineage>
</organism>
<accession>A0A2D0JKH0</accession>
<reference evidence="2 3" key="1">
    <citation type="journal article" date="2017" name="Nat. Microbiol.">
        <title>Natural product diversity associated with the nematode symbionts Photorhabdus and Xenorhabdus.</title>
        <authorList>
            <person name="Tobias N.J."/>
            <person name="Wolff H."/>
            <person name="Djahanschiri B."/>
            <person name="Grundmann F."/>
            <person name="Kronenwerth M."/>
            <person name="Shi Y.M."/>
            <person name="Simonyi S."/>
            <person name="Grun P."/>
            <person name="Shapiro-Ilan D."/>
            <person name="Pidot S.J."/>
            <person name="Stinear T.P."/>
            <person name="Ebersberger I."/>
            <person name="Bode H.B."/>
        </authorList>
    </citation>
    <scope>NUCLEOTIDE SEQUENCE [LARGE SCALE GENOMIC DNA]</scope>
    <source>
        <strain evidence="2 3">DSM 17902</strain>
    </source>
</reference>
<comment type="caution">
    <text evidence="2">The sequence shown here is derived from an EMBL/GenBank/DDBJ whole genome shotgun (WGS) entry which is preliminary data.</text>
</comment>
<sequence>MRLTHDKKIRKSIIKLFTFTEQITLLKSFTLVKNETSDDFTAWIKWLAYENMESVKRATLFFIIIAIALYIMTSKVNWFNYLFFIYLSVSFLRILDKAKIIGYSYSIGIKLFLFALTNRIFFEPSSEHNPSKPINKKRKKIYIEKNPKLRKLIIKTFTLKEQLALIRNFSFEREATDGNFLAWIMKTSDDSCSSLRATLICMFIVFIATIIQNPDALYYIVIVFLILMLPLSILTFIFSNYRLAGCNLITCIKLSYFQIKIKTL</sequence>
<dbReference type="AlphaFoldDB" id="A0A2D0JKH0"/>
<gene>
    <name evidence="2" type="ORF">Xmir_03918</name>
</gene>
<protein>
    <submittedName>
        <fullName evidence="2">Uncharacterized protein</fullName>
    </submittedName>
</protein>
<evidence type="ECO:0000313" key="2">
    <source>
        <dbReference type="EMBL" id="PHM46798.1"/>
    </source>
</evidence>
<dbReference type="EMBL" id="NITZ01000030">
    <property type="protein sequence ID" value="PHM46798.1"/>
    <property type="molecule type" value="Genomic_DNA"/>
</dbReference>
<name>A0A2D0JKH0_9GAMM</name>
<dbReference type="RefSeq" id="WP_099115765.1">
    <property type="nucleotide sequence ID" value="NZ_CAWNQI010000063.1"/>
</dbReference>
<keyword evidence="1" id="KW-0812">Transmembrane</keyword>
<proteinExistence type="predicted"/>
<keyword evidence="3" id="KW-1185">Reference proteome</keyword>
<feature type="transmembrane region" description="Helical" evidence="1">
    <location>
        <begin position="194"/>
        <end position="211"/>
    </location>
</feature>
<evidence type="ECO:0000256" key="1">
    <source>
        <dbReference type="SAM" id="Phobius"/>
    </source>
</evidence>
<keyword evidence="1" id="KW-1133">Transmembrane helix</keyword>
<dbReference type="OrthoDB" id="6443056at2"/>
<keyword evidence="1" id="KW-0472">Membrane</keyword>